<evidence type="ECO:0000313" key="1">
    <source>
        <dbReference type="EMBL" id="MBC8584886.1"/>
    </source>
</evidence>
<protein>
    <submittedName>
        <fullName evidence="1">Uncharacterized protein</fullName>
    </submittedName>
</protein>
<dbReference type="AlphaFoldDB" id="A0A926ENG4"/>
<keyword evidence="2" id="KW-1185">Reference proteome</keyword>
<evidence type="ECO:0000313" key="2">
    <source>
        <dbReference type="Proteomes" id="UP000623678"/>
    </source>
</evidence>
<dbReference type="EMBL" id="JACRTD010000003">
    <property type="protein sequence ID" value="MBC8584886.1"/>
    <property type="molecule type" value="Genomic_DNA"/>
</dbReference>
<dbReference type="RefSeq" id="WP_253100756.1">
    <property type="nucleotide sequence ID" value="NZ_JACRTD010000003.1"/>
</dbReference>
<proteinExistence type="predicted"/>
<reference evidence="1" key="1">
    <citation type="submission" date="2020-08" db="EMBL/GenBank/DDBJ databases">
        <title>Genome public.</title>
        <authorList>
            <person name="Liu C."/>
            <person name="Sun Q."/>
        </authorList>
    </citation>
    <scope>NUCLEOTIDE SEQUENCE</scope>
    <source>
        <strain evidence="1">NSJ-64</strain>
    </source>
</reference>
<organism evidence="1 2">
    <name type="scientific">Youxingia wuxianensis</name>
    <dbReference type="NCBI Taxonomy" id="2763678"/>
    <lineage>
        <taxon>Bacteria</taxon>
        <taxon>Bacillati</taxon>
        <taxon>Bacillota</taxon>
        <taxon>Clostridia</taxon>
        <taxon>Eubacteriales</taxon>
        <taxon>Oscillospiraceae</taxon>
        <taxon>Youxingia</taxon>
    </lineage>
</organism>
<comment type="caution">
    <text evidence="1">The sequence shown here is derived from an EMBL/GenBank/DDBJ whole genome shotgun (WGS) entry which is preliminary data.</text>
</comment>
<dbReference type="Proteomes" id="UP000623678">
    <property type="component" value="Unassembled WGS sequence"/>
</dbReference>
<accession>A0A926ENG4</accession>
<gene>
    <name evidence="1" type="ORF">H8705_04745</name>
</gene>
<name>A0A926ENG4_9FIRM</name>
<sequence length="220" mass="25358">MAQQFFEELSRCLRKEQIESYNKEDRRLEIFLHGQPVLSVSPGNEVFMLPSGSKNPEANELYHRVAIAADRVFEYVEAMENTPLLRARGLDNKFHLLADFGGAVLAGRERGSGRGYEFVTWIWDYERVGVSHGHYYEDDFAGAKRDFAVRSGLIPKASLFSNEELTEIYRATDHLLAEDPNLNDKQIRAIQEARIKIEFSVPDLDTQLEHRQDYSPQMEM</sequence>